<evidence type="ECO:0000313" key="1">
    <source>
        <dbReference type="EMBL" id="NYG04117.1"/>
    </source>
</evidence>
<organism evidence="1 2">
    <name type="scientific">Pseudonocardia alni</name>
    <name type="common">Amycolata alni</name>
    <dbReference type="NCBI Taxonomy" id="33907"/>
    <lineage>
        <taxon>Bacteria</taxon>
        <taxon>Bacillati</taxon>
        <taxon>Actinomycetota</taxon>
        <taxon>Actinomycetes</taxon>
        <taxon>Pseudonocardiales</taxon>
        <taxon>Pseudonocardiaceae</taxon>
        <taxon>Pseudonocardia</taxon>
    </lineage>
</organism>
<dbReference type="EMBL" id="JACCCZ010000001">
    <property type="protein sequence ID" value="NYG04117.1"/>
    <property type="molecule type" value="Genomic_DNA"/>
</dbReference>
<dbReference type="RefSeq" id="WP_246352713.1">
    <property type="nucleotide sequence ID" value="NZ_BAAAJZ010000006.1"/>
</dbReference>
<dbReference type="GeneID" id="98055499"/>
<reference evidence="1 2" key="1">
    <citation type="submission" date="2020-07" db="EMBL/GenBank/DDBJ databases">
        <title>Sequencing the genomes of 1000 actinobacteria strains.</title>
        <authorList>
            <person name="Klenk H.-P."/>
        </authorList>
    </citation>
    <scope>NUCLEOTIDE SEQUENCE [LARGE SCALE GENOMIC DNA]</scope>
    <source>
        <strain evidence="1 2">DSM 44749</strain>
    </source>
</reference>
<protein>
    <submittedName>
        <fullName evidence="1">2-methylisocitrate lyase-like PEP mutase family enzyme</fullName>
    </submittedName>
</protein>
<accession>A0A852W4W5</accession>
<dbReference type="Proteomes" id="UP000549695">
    <property type="component" value="Unassembled WGS sequence"/>
</dbReference>
<proteinExistence type="predicted"/>
<dbReference type="AlphaFoldDB" id="A0A852W4W5"/>
<gene>
    <name evidence="1" type="ORF">HDA37_004402</name>
</gene>
<comment type="caution">
    <text evidence="1">The sequence shown here is derived from an EMBL/GenBank/DDBJ whole genome shotgun (WGS) entry which is preliminary data.</text>
</comment>
<sequence>MRRVSTGSLPYRAALHAALDVAAAVRDGSTPPPGLPYPELQAALVDQATD</sequence>
<keyword evidence="2" id="KW-1185">Reference proteome</keyword>
<name>A0A852W4W5_PSEA5</name>
<evidence type="ECO:0000313" key="2">
    <source>
        <dbReference type="Proteomes" id="UP000549695"/>
    </source>
</evidence>